<evidence type="ECO:0000313" key="10">
    <source>
        <dbReference type="EMBL" id="GAA2514141.1"/>
    </source>
</evidence>
<feature type="transmembrane region" description="Helical" evidence="8">
    <location>
        <begin position="292"/>
        <end position="325"/>
    </location>
</feature>
<evidence type="ECO:0000256" key="2">
    <source>
        <dbReference type="ARBA" id="ARBA00022448"/>
    </source>
</evidence>
<reference evidence="10 11" key="1">
    <citation type="journal article" date="2019" name="Int. J. Syst. Evol. Microbiol.">
        <title>The Global Catalogue of Microorganisms (GCM) 10K type strain sequencing project: providing services to taxonomists for standard genome sequencing and annotation.</title>
        <authorList>
            <consortium name="The Broad Institute Genomics Platform"/>
            <consortium name="The Broad Institute Genome Sequencing Center for Infectious Disease"/>
            <person name="Wu L."/>
            <person name="Ma J."/>
        </authorList>
    </citation>
    <scope>NUCLEOTIDE SEQUENCE [LARGE SCALE GENOMIC DNA]</scope>
    <source>
        <strain evidence="10 11">JCM 6924</strain>
    </source>
</reference>
<dbReference type="PANTHER" id="PTHR23513">
    <property type="entry name" value="INTEGRAL MEMBRANE EFFLUX PROTEIN-RELATED"/>
    <property type="match status" value="1"/>
</dbReference>
<feature type="region of interest" description="Disordered" evidence="7">
    <location>
        <begin position="410"/>
        <end position="429"/>
    </location>
</feature>
<evidence type="ECO:0000256" key="3">
    <source>
        <dbReference type="ARBA" id="ARBA00022475"/>
    </source>
</evidence>
<evidence type="ECO:0000256" key="6">
    <source>
        <dbReference type="ARBA" id="ARBA00023136"/>
    </source>
</evidence>
<name>A0ABN3N460_9ACTN</name>
<feature type="transmembrane region" description="Helical" evidence="8">
    <location>
        <begin position="168"/>
        <end position="193"/>
    </location>
</feature>
<dbReference type="CDD" id="cd06173">
    <property type="entry name" value="MFS_MefA_like"/>
    <property type="match status" value="1"/>
</dbReference>
<comment type="caution">
    <text evidence="10">The sequence shown here is derived from an EMBL/GenBank/DDBJ whole genome shotgun (WGS) entry which is preliminary data.</text>
</comment>
<dbReference type="InterPro" id="IPR010290">
    <property type="entry name" value="TM_effector"/>
</dbReference>
<proteinExistence type="predicted"/>
<feature type="transmembrane region" description="Helical" evidence="8">
    <location>
        <begin position="21"/>
        <end position="46"/>
    </location>
</feature>
<feature type="transmembrane region" description="Helical" evidence="8">
    <location>
        <begin position="144"/>
        <end position="162"/>
    </location>
</feature>
<accession>A0ABN3N460</accession>
<dbReference type="NCBIfam" id="NF007792">
    <property type="entry name" value="PRK10489.1"/>
    <property type="match status" value="1"/>
</dbReference>
<dbReference type="InterPro" id="IPR020846">
    <property type="entry name" value="MFS_dom"/>
</dbReference>
<evidence type="ECO:0000256" key="5">
    <source>
        <dbReference type="ARBA" id="ARBA00022989"/>
    </source>
</evidence>
<dbReference type="InterPro" id="IPR036259">
    <property type="entry name" value="MFS_trans_sf"/>
</dbReference>
<feature type="transmembrane region" description="Helical" evidence="8">
    <location>
        <begin position="259"/>
        <end position="280"/>
    </location>
</feature>
<keyword evidence="4 8" id="KW-0812">Transmembrane</keyword>
<sequence>MRLGEVVVDVTPLRAGRDFRLLFATQAISMLGTHLTSVAAGLQVYALTGSSVQVGLMSLSLGLSLLVGLIAGGVLADRVDRRRIVLVTRAATAVVITGLAVNAALPDPRLWFVFVAAVLAGGTAGLGGPALMAATPALVAPGQLAAAGALMTLTAQLGAMAGPSLAGVIAAGPGIALCFAIDALIYVVGLALLAPLPRLAPEGGGEPQHPLKAMGEGLRFLRGNQVVAGLLLIDVCAVVFAMPYALFPELGTEHFGGGPSTVGLLYTAPAVGSFFGALTSGWTGRIHHTGRALIGAVALWGVAITCFGLSPGLWTALVFLALAGLGDTVSEILRRALLQHYTPDRLQGRVGSLWLAQATAGPSVGNVEAGLVARGLGSAAGAAAVGGVICLAGVAAVALALPGLRRATLQGPPADDKRTAPAERSPAAD</sequence>
<keyword evidence="2" id="KW-0813">Transport</keyword>
<dbReference type="SUPFAM" id="SSF103473">
    <property type="entry name" value="MFS general substrate transporter"/>
    <property type="match status" value="1"/>
</dbReference>
<feature type="transmembrane region" description="Helical" evidence="8">
    <location>
        <begin position="86"/>
        <end position="105"/>
    </location>
</feature>
<evidence type="ECO:0000256" key="8">
    <source>
        <dbReference type="SAM" id="Phobius"/>
    </source>
</evidence>
<keyword evidence="11" id="KW-1185">Reference proteome</keyword>
<feature type="transmembrane region" description="Helical" evidence="8">
    <location>
        <begin position="379"/>
        <end position="401"/>
    </location>
</feature>
<dbReference type="RefSeq" id="WP_344532634.1">
    <property type="nucleotide sequence ID" value="NZ_BAAATM010000001.1"/>
</dbReference>
<keyword evidence="5 8" id="KW-1133">Transmembrane helix</keyword>
<dbReference type="Gene3D" id="1.20.1250.20">
    <property type="entry name" value="MFS general substrate transporter like domains"/>
    <property type="match status" value="2"/>
</dbReference>
<evidence type="ECO:0000256" key="4">
    <source>
        <dbReference type="ARBA" id="ARBA00022692"/>
    </source>
</evidence>
<feature type="domain" description="Major facilitator superfamily (MFS) profile" evidence="9">
    <location>
        <begin position="220"/>
        <end position="429"/>
    </location>
</feature>
<keyword evidence="3" id="KW-1003">Cell membrane</keyword>
<dbReference type="PROSITE" id="PS50850">
    <property type="entry name" value="MFS"/>
    <property type="match status" value="2"/>
</dbReference>
<gene>
    <name evidence="10" type="ORF">GCM10010423_01050</name>
</gene>
<dbReference type="EMBL" id="BAAATM010000001">
    <property type="protein sequence ID" value="GAA2514141.1"/>
    <property type="molecule type" value="Genomic_DNA"/>
</dbReference>
<keyword evidence="6 8" id="KW-0472">Membrane</keyword>
<evidence type="ECO:0000256" key="1">
    <source>
        <dbReference type="ARBA" id="ARBA00004429"/>
    </source>
</evidence>
<feature type="transmembrane region" description="Helical" evidence="8">
    <location>
        <begin position="226"/>
        <end position="247"/>
    </location>
</feature>
<feature type="transmembrane region" description="Helical" evidence="8">
    <location>
        <begin position="52"/>
        <end position="74"/>
    </location>
</feature>
<evidence type="ECO:0000259" key="9">
    <source>
        <dbReference type="PROSITE" id="PS50850"/>
    </source>
</evidence>
<organism evidence="10 11">
    <name type="scientific">Streptomyces levis</name>
    <dbReference type="NCBI Taxonomy" id="285566"/>
    <lineage>
        <taxon>Bacteria</taxon>
        <taxon>Bacillati</taxon>
        <taxon>Actinomycetota</taxon>
        <taxon>Actinomycetes</taxon>
        <taxon>Kitasatosporales</taxon>
        <taxon>Streptomycetaceae</taxon>
        <taxon>Streptomyces</taxon>
    </lineage>
</organism>
<protein>
    <submittedName>
        <fullName evidence="10">MFS transporter</fullName>
    </submittedName>
</protein>
<feature type="domain" description="Major facilitator superfamily (MFS) profile" evidence="9">
    <location>
        <begin position="1"/>
        <end position="201"/>
    </location>
</feature>
<evidence type="ECO:0000256" key="7">
    <source>
        <dbReference type="SAM" id="MobiDB-lite"/>
    </source>
</evidence>
<dbReference type="Proteomes" id="UP001501095">
    <property type="component" value="Unassembled WGS sequence"/>
</dbReference>
<evidence type="ECO:0000313" key="11">
    <source>
        <dbReference type="Proteomes" id="UP001501095"/>
    </source>
</evidence>
<feature type="transmembrane region" description="Helical" evidence="8">
    <location>
        <begin position="111"/>
        <end position="132"/>
    </location>
</feature>
<dbReference type="Pfam" id="PF05977">
    <property type="entry name" value="MFS_3"/>
    <property type="match status" value="1"/>
</dbReference>
<dbReference type="PANTHER" id="PTHR23513:SF9">
    <property type="entry name" value="ENTEROBACTIN EXPORTER ENTS"/>
    <property type="match status" value="1"/>
</dbReference>
<comment type="subcellular location">
    <subcellularLocation>
        <location evidence="1">Cell inner membrane</location>
        <topology evidence="1">Multi-pass membrane protein</topology>
    </subcellularLocation>
</comment>